<dbReference type="EMBL" id="JBAWSV010000002">
    <property type="protein sequence ID" value="MEI4829267.1"/>
    <property type="molecule type" value="Genomic_DNA"/>
</dbReference>
<dbReference type="RefSeq" id="WP_336481652.1">
    <property type="nucleotide sequence ID" value="NZ_JBAWSV010000002.1"/>
</dbReference>
<evidence type="ECO:0000313" key="1">
    <source>
        <dbReference type="EMBL" id="MEI4829267.1"/>
    </source>
</evidence>
<evidence type="ECO:0000313" key="2">
    <source>
        <dbReference type="Proteomes" id="UP001367922"/>
    </source>
</evidence>
<organism evidence="1 2">
    <name type="scientific">Bacillus yunxiaonensis</name>
    <dbReference type="NCBI Taxonomy" id="3127665"/>
    <lineage>
        <taxon>Bacteria</taxon>
        <taxon>Bacillati</taxon>
        <taxon>Bacillota</taxon>
        <taxon>Bacilli</taxon>
        <taxon>Bacillales</taxon>
        <taxon>Bacillaceae</taxon>
        <taxon>Bacillus</taxon>
    </lineage>
</organism>
<proteinExistence type="predicted"/>
<protein>
    <submittedName>
        <fullName evidence="1">Uncharacterized protein</fullName>
    </submittedName>
</protein>
<comment type="caution">
    <text evidence="1">The sequence shown here is derived from an EMBL/GenBank/DDBJ whole genome shotgun (WGS) entry which is preliminary data.</text>
</comment>
<keyword evidence="2" id="KW-1185">Reference proteome</keyword>
<accession>A0ABU8FTI2</accession>
<name>A0ABU8FTI2_9BACI</name>
<dbReference type="Proteomes" id="UP001367922">
    <property type="component" value="Unassembled WGS sequence"/>
</dbReference>
<reference evidence="1 2" key="1">
    <citation type="submission" date="2024-01" db="EMBL/GenBank/DDBJ databases">
        <title>Seven novel Bacillus-like species.</title>
        <authorList>
            <person name="Liu G."/>
        </authorList>
    </citation>
    <scope>NUCLEOTIDE SEQUENCE [LARGE SCALE GENOMIC DNA]</scope>
    <source>
        <strain evidence="1 2">FJAT-53711</strain>
    </source>
</reference>
<sequence length="105" mass="12436">MNTVIITKIIETLKSYGFQNAAYCEKTKQYLFHNDTDIMSGYAEITYSAQFEKFSVHIHPIETHHLTELHEVEKHIQSCIRKVEYLNTIIEKQYKNAEHTKKRTC</sequence>
<gene>
    <name evidence="1" type="ORF">WAX78_07345</name>
</gene>